<keyword evidence="3 8" id="KW-0349">Heme</keyword>
<dbReference type="AlphaFoldDB" id="A0A6A6PQQ4"/>
<keyword evidence="10" id="KW-0472">Membrane</keyword>
<keyword evidence="10" id="KW-0812">Transmembrane</keyword>
<dbReference type="PANTHER" id="PTHR46206:SF1">
    <property type="entry name" value="P450, PUTATIVE (EUROFUNG)-RELATED"/>
    <property type="match status" value="1"/>
</dbReference>
<dbReference type="InterPro" id="IPR017972">
    <property type="entry name" value="Cyt_P450_CS"/>
</dbReference>
<reference evidence="11" key="1">
    <citation type="journal article" date="2020" name="Stud. Mycol.">
        <title>101 Dothideomycetes genomes: a test case for predicting lifestyles and emergence of pathogens.</title>
        <authorList>
            <person name="Haridas S."/>
            <person name="Albert R."/>
            <person name="Binder M."/>
            <person name="Bloem J."/>
            <person name="Labutti K."/>
            <person name="Salamov A."/>
            <person name="Andreopoulos B."/>
            <person name="Baker S."/>
            <person name="Barry K."/>
            <person name="Bills G."/>
            <person name="Bluhm B."/>
            <person name="Cannon C."/>
            <person name="Castanera R."/>
            <person name="Culley D."/>
            <person name="Daum C."/>
            <person name="Ezra D."/>
            <person name="Gonzalez J."/>
            <person name="Henrissat B."/>
            <person name="Kuo A."/>
            <person name="Liang C."/>
            <person name="Lipzen A."/>
            <person name="Lutzoni F."/>
            <person name="Magnuson J."/>
            <person name="Mondo S."/>
            <person name="Nolan M."/>
            <person name="Ohm R."/>
            <person name="Pangilinan J."/>
            <person name="Park H.-J."/>
            <person name="Ramirez L."/>
            <person name="Alfaro M."/>
            <person name="Sun H."/>
            <person name="Tritt A."/>
            <person name="Yoshinaga Y."/>
            <person name="Zwiers L.-H."/>
            <person name="Turgeon B."/>
            <person name="Goodwin S."/>
            <person name="Spatafora J."/>
            <person name="Crous P."/>
            <person name="Grigoriev I."/>
        </authorList>
    </citation>
    <scope>NUCLEOTIDE SEQUENCE</scope>
    <source>
        <strain evidence="11">CBS 113389</strain>
    </source>
</reference>
<dbReference type="RefSeq" id="XP_033588591.1">
    <property type="nucleotide sequence ID" value="XM_033734009.1"/>
</dbReference>
<evidence type="ECO:0000256" key="6">
    <source>
        <dbReference type="ARBA" id="ARBA00023004"/>
    </source>
</evidence>
<evidence type="ECO:0000256" key="1">
    <source>
        <dbReference type="ARBA" id="ARBA00001971"/>
    </source>
</evidence>
<evidence type="ECO:0000256" key="7">
    <source>
        <dbReference type="ARBA" id="ARBA00023033"/>
    </source>
</evidence>
<evidence type="ECO:0000256" key="4">
    <source>
        <dbReference type="ARBA" id="ARBA00022723"/>
    </source>
</evidence>
<dbReference type="InterPro" id="IPR002403">
    <property type="entry name" value="Cyt_P450_E_grp-IV"/>
</dbReference>
<dbReference type="GO" id="GO:0004497">
    <property type="term" value="F:monooxygenase activity"/>
    <property type="evidence" value="ECO:0007669"/>
    <property type="project" value="UniProtKB-KW"/>
</dbReference>
<dbReference type="GO" id="GO:0005506">
    <property type="term" value="F:iron ion binding"/>
    <property type="evidence" value="ECO:0007669"/>
    <property type="project" value="InterPro"/>
</dbReference>
<keyword evidence="6 8" id="KW-0408">Iron</keyword>
<evidence type="ECO:0000256" key="10">
    <source>
        <dbReference type="SAM" id="Phobius"/>
    </source>
</evidence>
<comment type="cofactor">
    <cofactor evidence="1 8">
        <name>heme</name>
        <dbReference type="ChEBI" id="CHEBI:30413"/>
    </cofactor>
</comment>
<dbReference type="Pfam" id="PF00067">
    <property type="entry name" value="p450"/>
    <property type="match status" value="1"/>
</dbReference>
<dbReference type="GO" id="GO:0016705">
    <property type="term" value="F:oxidoreductase activity, acting on paired donors, with incorporation or reduction of molecular oxygen"/>
    <property type="evidence" value="ECO:0007669"/>
    <property type="project" value="InterPro"/>
</dbReference>
<dbReference type="PRINTS" id="PR00465">
    <property type="entry name" value="EP450IV"/>
</dbReference>
<evidence type="ECO:0000256" key="2">
    <source>
        <dbReference type="ARBA" id="ARBA00010617"/>
    </source>
</evidence>
<accession>A0A6A6PQQ4</accession>
<evidence type="ECO:0000256" key="8">
    <source>
        <dbReference type="PIRSR" id="PIRSR602403-1"/>
    </source>
</evidence>
<feature type="binding site" description="axial binding residue" evidence="8">
    <location>
        <position position="475"/>
    </location>
    <ligand>
        <name>heme</name>
        <dbReference type="ChEBI" id="CHEBI:30413"/>
    </ligand>
    <ligandPart>
        <name>Fe</name>
        <dbReference type="ChEBI" id="CHEBI:18248"/>
    </ligandPart>
</feature>
<organism evidence="11 12">
    <name type="scientific">Neohortaea acidophila</name>
    <dbReference type="NCBI Taxonomy" id="245834"/>
    <lineage>
        <taxon>Eukaryota</taxon>
        <taxon>Fungi</taxon>
        <taxon>Dikarya</taxon>
        <taxon>Ascomycota</taxon>
        <taxon>Pezizomycotina</taxon>
        <taxon>Dothideomycetes</taxon>
        <taxon>Dothideomycetidae</taxon>
        <taxon>Mycosphaerellales</taxon>
        <taxon>Teratosphaeriaceae</taxon>
        <taxon>Neohortaea</taxon>
    </lineage>
</organism>
<name>A0A6A6PQQ4_9PEZI</name>
<keyword evidence="7 9" id="KW-0503">Monooxygenase</keyword>
<evidence type="ECO:0000313" key="12">
    <source>
        <dbReference type="Proteomes" id="UP000799767"/>
    </source>
</evidence>
<feature type="transmembrane region" description="Helical" evidence="10">
    <location>
        <begin position="7"/>
        <end position="27"/>
    </location>
</feature>
<proteinExistence type="inferred from homology"/>
<dbReference type="PROSITE" id="PS00086">
    <property type="entry name" value="CYTOCHROME_P450"/>
    <property type="match status" value="1"/>
</dbReference>
<keyword evidence="10" id="KW-1133">Transmembrane helix</keyword>
<dbReference type="CDD" id="cd11041">
    <property type="entry name" value="CYP503A1-like"/>
    <property type="match status" value="1"/>
</dbReference>
<dbReference type="Gene3D" id="1.10.630.10">
    <property type="entry name" value="Cytochrome P450"/>
    <property type="match status" value="1"/>
</dbReference>
<protein>
    <submittedName>
        <fullName evidence="11">Cytochrome P450</fullName>
    </submittedName>
</protein>
<dbReference type="EMBL" id="MU001637">
    <property type="protein sequence ID" value="KAF2482021.1"/>
    <property type="molecule type" value="Genomic_DNA"/>
</dbReference>
<evidence type="ECO:0000256" key="3">
    <source>
        <dbReference type="ARBA" id="ARBA00022617"/>
    </source>
</evidence>
<dbReference type="SUPFAM" id="SSF48264">
    <property type="entry name" value="Cytochrome P450"/>
    <property type="match status" value="1"/>
</dbReference>
<keyword evidence="12" id="KW-1185">Reference proteome</keyword>
<dbReference type="GO" id="GO:0020037">
    <property type="term" value="F:heme binding"/>
    <property type="evidence" value="ECO:0007669"/>
    <property type="project" value="InterPro"/>
</dbReference>
<evidence type="ECO:0000256" key="5">
    <source>
        <dbReference type="ARBA" id="ARBA00023002"/>
    </source>
</evidence>
<comment type="similarity">
    <text evidence="2 9">Belongs to the cytochrome P450 family.</text>
</comment>
<evidence type="ECO:0000256" key="9">
    <source>
        <dbReference type="RuleBase" id="RU000461"/>
    </source>
</evidence>
<dbReference type="InterPro" id="IPR001128">
    <property type="entry name" value="Cyt_P450"/>
</dbReference>
<dbReference type="Proteomes" id="UP000799767">
    <property type="component" value="Unassembled WGS sequence"/>
</dbReference>
<keyword evidence="5 9" id="KW-0560">Oxidoreductase</keyword>
<dbReference type="InterPro" id="IPR036396">
    <property type="entry name" value="Cyt_P450_sf"/>
</dbReference>
<sequence length="533" mass="59529">MHYLYKALIASTSLLATPFIILLSIQWSRTRLAPPNIPWAGLNNKRLFPKLRANLREITAKRDPLLEGYEKYSKHGQPFILPSLNWPDVVLPPSHIPWLISFPDNVLSTSSVFEDVLATKYLGHGPDLAAIVDFSVIRRDLTRHLNATLPDILDEVRASFDESIEPLLSSDEDWADVKIVEIILNTARRLSNRAFVGESLCRNKRFMSALKSWEFAIGICSAVIRYLVPQCLQPMLGPVIALPVRFQDWKLKRLVLPVLYERLAAQSGSDEKDVKPPPNDVLQWLLDAKLAGRDAAARMTLSEIAHKTVFLNFFAVHTTALNTSSTLHNILTSTQPPTPSLIQTLLTETAPLLPTLSQNPTTLRSQTPALDSVIRESLRFKPMNGRGLGREVVAPTGLTTPDGLYLPCGTHVCVVFGPRQLDEGVWERGGKFAPLRFYREGGDEGGTTEEKEDVGKAAVHITEDFMSFGLGRHACPGRFFAVQAMKIILATLITRYEFQPLEEPMPLLEMGEVSTPSEKATVKMRRRREEVLG</sequence>
<dbReference type="GeneID" id="54475011"/>
<gene>
    <name evidence="11" type="ORF">BDY17DRAFT_300112</name>
</gene>
<keyword evidence="4 8" id="KW-0479">Metal-binding</keyword>
<dbReference type="OrthoDB" id="1844152at2759"/>
<dbReference type="PANTHER" id="PTHR46206">
    <property type="entry name" value="CYTOCHROME P450"/>
    <property type="match status" value="1"/>
</dbReference>
<evidence type="ECO:0000313" key="11">
    <source>
        <dbReference type="EMBL" id="KAF2482021.1"/>
    </source>
</evidence>